<reference evidence="4" key="1">
    <citation type="submission" date="2016-10" db="EMBL/GenBank/DDBJ databases">
        <authorList>
            <person name="Varghese N."/>
            <person name="Submissions S."/>
        </authorList>
    </citation>
    <scope>NUCLEOTIDE SEQUENCE [LARGE SCALE GENOMIC DNA]</scope>
    <source>
        <strain evidence="4">CGMCC 1.6981</strain>
    </source>
</reference>
<dbReference type="RefSeq" id="WP_089792993.1">
    <property type="nucleotide sequence ID" value="NZ_FPBP01000002.1"/>
</dbReference>
<feature type="transmembrane region" description="Helical" evidence="1">
    <location>
        <begin position="36"/>
        <end position="57"/>
    </location>
</feature>
<feature type="transmembrane region" description="Helical" evidence="1">
    <location>
        <begin position="119"/>
        <end position="137"/>
    </location>
</feature>
<evidence type="ECO:0000256" key="1">
    <source>
        <dbReference type="SAM" id="Phobius"/>
    </source>
</evidence>
<dbReference type="InterPro" id="IPR009936">
    <property type="entry name" value="DUF1468"/>
</dbReference>
<dbReference type="Pfam" id="PF07331">
    <property type="entry name" value="TctB"/>
    <property type="match status" value="1"/>
</dbReference>
<evidence type="ECO:0000259" key="2">
    <source>
        <dbReference type="Pfam" id="PF07331"/>
    </source>
</evidence>
<keyword evidence="1" id="KW-0472">Membrane</keyword>
<dbReference type="OrthoDB" id="6164852at2"/>
<evidence type="ECO:0000313" key="4">
    <source>
        <dbReference type="Proteomes" id="UP000198693"/>
    </source>
</evidence>
<dbReference type="EMBL" id="FPBP01000002">
    <property type="protein sequence ID" value="SFU42218.1"/>
    <property type="molecule type" value="Genomic_DNA"/>
</dbReference>
<protein>
    <submittedName>
        <fullName evidence="3">Tripartite tricarboxylate transporter TctB family protein</fullName>
    </submittedName>
</protein>
<keyword evidence="1" id="KW-0812">Transmembrane</keyword>
<proteinExistence type="predicted"/>
<feature type="transmembrane region" description="Helical" evidence="1">
    <location>
        <begin position="78"/>
        <end position="107"/>
    </location>
</feature>
<keyword evidence="1" id="KW-1133">Transmembrane helix</keyword>
<accession>A0A1I7G176</accession>
<feature type="domain" description="DUF1468" evidence="2">
    <location>
        <begin position="12"/>
        <end position="146"/>
    </location>
</feature>
<evidence type="ECO:0000313" key="3">
    <source>
        <dbReference type="EMBL" id="SFU42218.1"/>
    </source>
</evidence>
<name>A0A1I7G176_9GAMM</name>
<feature type="transmembrane region" description="Helical" evidence="1">
    <location>
        <begin position="7"/>
        <end position="24"/>
    </location>
</feature>
<dbReference type="AlphaFoldDB" id="A0A1I7G176"/>
<dbReference type="STRING" id="463301.SAMN04487955_102169"/>
<organism evidence="3 4">
    <name type="scientific">Halomonas korlensis</name>
    <dbReference type="NCBI Taxonomy" id="463301"/>
    <lineage>
        <taxon>Bacteria</taxon>
        <taxon>Pseudomonadati</taxon>
        <taxon>Pseudomonadota</taxon>
        <taxon>Gammaproteobacteria</taxon>
        <taxon>Oceanospirillales</taxon>
        <taxon>Halomonadaceae</taxon>
        <taxon>Halomonas</taxon>
    </lineage>
</organism>
<sequence>MIVRLNTDIAAGVLGLVFGAVLWFPRADIGRLSIIFPRAILLILTLISVALVVKGFIRPSGRQIEITGSPRRLVTVMIGFFLWWGLVEVLGFLLTTLIAFFALTWYLARVETVVTWQRMLMWTPIILALVSVFYLTFTEVLNVRLPTGLFF</sequence>
<dbReference type="Proteomes" id="UP000198693">
    <property type="component" value="Unassembled WGS sequence"/>
</dbReference>
<keyword evidence="4" id="KW-1185">Reference proteome</keyword>
<gene>
    <name evidence="3" type="ORF">SAMN04487955_102169</name>
</gene>